<evidence type="ECO:0000256" key="7">
    <source>
        <dbReference type="ARBA" id="ARBA00023204"/>
    </source>
</evidence>
<evidence type="ECO:0000256" key="3">
    <source>
        <dbReference type="ARBA" id="ARBA00011918"/>
    </source>
</evidence>
<proteinExistence type="inferred from homology"/>
<name>A0A347WN24_9LACT</name>
<comment type="catalytic activity">
    <reaction evidence="8">
        <text>a 6-O-methyl-2'-deoxyguanosine in DNA + L-cysteinyl-[protein] = S-methyl-L-cysteinyl-[protein] + a 2'-deoxyguanosine in DNA</text>
        <dbReference type="Rhea" id="RHEA:24000"/>
        <dbReference type="Rhea" id="RHEA-COMP:10131"/>
        <dbReference type="Rhea" id="RHEA-COMP:10132"/>
        <dbReference type="Rhea" id="RHEA-COMP:11367"/>
        <dbReference type="Rhea" id="RHEA-COMP:11368"/>
        <dbReference type="ChEBI" id="CHEBI:29950"/>
        <dbReference type="ChEBI" id="CHEBI:82612"/>
        <dbReference type="ChEBI" id="CHEBI:85445"/>
        <dbReference type="ChEBI" id="CHEBI:85448"/>
        <dbReference type="EC" id="2.1.1.63"/>
    </reaction>
</comment>
<evidence type="ECO:0000259" key="10">
    <source>
        <dbReference type="Pfam" id="PF01035"/>
    </source>
</evidence>
<dbReference type="AlphaFoldDB" id="A0A347WN24"/>
<dbReference type="GO" id="GO:0006281">
    <property type="term" value="P:DNA repair"/>
    <property type="evidence" value="ECO:0007669"/>
    <property type="project" value="UniProtKB-KW"/>
</dbReference>
<dbReference type="SUPFAM" id="SSF53155">
    <property type="entry name" value="Methylated DNA-protein cysteine methyltransferase domain"/>
    <property type="match status" value="1"/>
</dbReference>
<dbReference type="GO" id="GO:0032259">
    <property type="term" value="P:methylation"/>
    <property type="evidence" value="ECO:0007669"/>
    <property type="project" value="UniProtKB-KW"/>
</dbReference>
<dbReference type="Proteomes" id="UP000263232">
    <property type="component" value="Chromosome"/>
</dbReference>
<dbReference type="InterPro" id="IPR014048">
    <property type="entry name" value="MethylDNA_cys_MeTrfase_DNA-bd"/>
</dbReference>
<protein>
    <recommendedName>
        <fullName evidence="3">methylated-DNA--[protein]-cysteine S-methyltransferase</fullName>
        <ecNumber evidence="3">2.1.1.63</ecNumber>
    </recommendedName>
</protein>
<dbReference type="InterPro" id="IPR036388">
    <property type="entry name" value="WH-like_DNA-bd_sf"/>
</dbReference>
<dbReference type="Gene3D" id="1.10.10.10">
    <property type="entry name" value="Winged helix-like DNA-binding domain superfamily/Winged helix DNA-binding domain"/>
    <property type="match status" value="1"/>
</dbReference>
<keyword evidence="9" id="KW-0472">Membrane</keyword>
<dbReference type="KEGG" id="abae:CL176_11020"/>
<comment type="similarity">
    <text evidence="2">Belongs to the MGMT family.</text>
</comment>
<evidence type="ECO:0000313" key="12">
    <source>
        <dbReference type="EMBL" id="AXY26481.1"/>
    </source>
</evidence>
<dbReference type="InterPro" id="IPR036217">
    <property type="entry name" value="MethylDNA_cys_MeTrfase_DNAb"/>
</dbReference>
<keyword evidence="4 12" id="KW-0489">Methyltransferase</keyword>
<dbReference type="PANTHER" id="PTHR10815">
    <property type="entry name" value="METHYLATED-DNA--PROTEIN-CYSTEINE METHYLTRANSFERASE"/>
    <property type="match status" value="1"/>
</dbReference>
<dbReference type="PANTHER" id="PTHR10815:SF5">
    <property type="entry name" value="METHYLATED-DNA--PROTEIN-CYSTEINE METHYLTRANSFERASE"/>
    <property type="match status" value="1"/>
</dbReference>
<organism evidence="12 13">
    <name type="scientific">Suicoccus acidiformans</name>
    <dbReference type="NCBI Taxonomy" id="2036206"/>
    <lineage>
        <taxon>Bacteria</taxon>
        <taxon>Bacillati</taxon>
        <taxon>Bacillota</taxon>
        <taxon>Bacilli</taxon>
        <taxon>Lactobacillales</taxon>
        <taxon>Aerococcaceae</taxon>
        <taxon>Suicoccus</taxon>
    </lineage>
</organism>
<feature type="transmembrane region" description="Helical" evidence="9">
    <location>
        <begin position="20"/>
        <end position="40"/>
    </location>
</feature>
<keyword evidence="9" id="KW-0812">Transmembrane</keyword>
<reference evidence="12 13" key="1">
    <citation type="submission" date="2017-09" db="EMBL/GenBank/DDBJ databases">
        <title>Complete genome sequence of Oxytococcus suis strain ZY16052.</title>
        <authorList>
            <person name="Li F."/>
        </authorList>
    </citation>
    <scope>NUCLEOTIDE SEQUENCE [LARGE SCALE GENOMIC DNA]</scope>
    <source>
        <strain evidence="12 13">ZY16052</strain>
    </source>
</reference>
<dbReference type="Pfam" id="PF02870">
    <property type="entry name" value="Methyltransf_1N"/>
    <property type="match status" value="1"/>
</dbReference>
<evidence type="ECO:0000256" key="5">
    <source>
        <dbReference type="ARBA" id="ARBA00022679"/>
    </source>
</evidence>
<dbReference type="InterPro" id="IPR036631">
    <property type="entry name" value="MGMT_N_sf"/>
</dbReference>
<dbReference type="InterPro" id="IPR001497">
    <property type="entry name" value="MethylDNA_cys_MeTrfase_AS"/>
</dbReference>
<dbReference type="Gene3D" id="3.30.160.70">
    <property type="entry name" value="Methylated DNA-protein cysteine methyltransferase domain"/>
    <property type="match status" value="1"/>
</dbReference>
<evidence type="ECO:0000256" key="8">
    <source>
        <dbReference type="ARBA" id="ARBA00049348"/>
    </source>
</evidence>
<feature type="domain" description="Methylguanine DNA methyltransferase ribonuclease-like" evidence="11">
    <location>
        <begin position="29"/>
        <end position="82"/>
    </location>
</feature>
<evidence type="ECO:0000256" key="2">
    <source>
        <dbReference type="ARBA" id="ARBA00008711"/>
    </source>
</evidence>
<feature type="domain" description="Methylated-DNA-[protein]-cysteine S-methyltransferase DNA binding" evidence="10">
    <location>
        <begin position="87"/>
        <end position="166"/>
    </location>
</feature>
<dbReference type="PROSITE" id="PS00374">
    <property type="entry name" value="MGMT"/>
    <property type="match status" value="1"/>
</dbReference>
<dbReference type="EMBL" id="CP023434">
    <property type="protein sequence ID" value="AXY26481.1"/>
    <property type="molecule type" value="Genomic_DNA"/>
</dbReference>
<sequence length="169" mass="18816">MFIRGVIPVYHYATLVHEGLTFYLVASPIGLAFIGLRASFDRWQAQHPKIHLQEDVDTMALYVEQLRQYFAGERQVFALPLDAQGTPFQKEVWQALLELSYGETVSYSTLALGMGRPKAVRAVASAVASNPLLIVVPCHRVIAKDGTLANYREGQALKRALLDMEARKG</sequence>
<dbReference type="FunFam" id="1.10.10.10:FF:000214">
    <property type="entry name" value="Methylated-DNA--protein-cysteine methyltransferase"/>
    <property type="match status" value="1"/>
</dbReference>
<evidence type="ECO:0000256" key="9">
    <source>
        <dbReference type="SAM" id="Phobius"/>
    </source>
</evidence>
<evidence type="ECO:0000259" key="11">
    <source>
        <dbReference type="Pfam" id="PF02870"/>
    </source>
</evidence>
<dbReference type="EC" id="2.1.1.63" evidence="3"/>
<dbReference type="CDD" id="cd06445">
    <property type="entry name" value="ATase"/>
    <property type="match status" value="1"/>
</dbReference>
<evidence type="ECO:0000313" key="13">
    <source>
        <dbReference type="Proteomes" id="UP000263232"/>
    </source>
</evidence>
<evidence type="ECO:0000256" key="6">
    <source>
        <dbReference type="ARBA" id="ARBA00022763"/>
    </source>
</evidence>
<dbReference type="NCBIfam" id="TIGR00589">
    <property type="entry name" value="ogt"/>
    <property type="match status" value="1"/>
</dbReference>
<keyword evidence="9" id="KW-1133">Transmembrane helix</keyword>
<comment type="catalytic activity">
    <reaction evidence="1">
        <text>a 4-O-methyl-thymidine in DNA + L-cysteinyl-[protein] = a thymidine in DNA + S-methyl-L-cysteinyl-[protein]</text>
        <dbReference type="Rhea" id="RHEA:53428"/>
        <dbReference type="Rhea" id="RHEA-COMP:10131"/>
        <dbReference type="Rhea" id="RHEA-COMP:10132"/>
        <dbReference type="Rhea" id="RHEA-COMP:13555"/>
        <dbReference type="Rhea" id="RHEA-COMP:13556"/>
        <dbReference type="ChEBI" id="CHEBI:29950"/>
        <dbReference type="ChEBI" id="CHEBI:82612"/>
        <dbReference type="ChEBI" id="CHEBI:137386"/>
        <dbReference type="ChEBI" id="CHEBI:137387"/>
        <dbReference type="EC" id="2.1.1.63"/>
    </reaction>
</comment>
<gene>
    <name evidence="12" type="ORF">CL176_11020</name>
</gene>
<keyword evidence="7" id="KW-0234">DNA repair</keyword>
<dbReference type="OrthoDB" id="9802228at2"/>
<evidence type="ECO:0000256" key="4">
    <source>
        <dbReference type="ARBA" id="ARBA00022603"/>
    </source>
</evidence>
<dbReference type="InterPro" id="IPR008332">
    <property type="entry name" value="MethylG_MeTrfase_N"/>
</dbReference>
<dbReference type="GO" id="GO:0003908">
    <property type="term" value="F:methylated-DNA-[protein]-cysteine S-methyltransferase activity"/>
    <property type="evidence" value="ECO:0007669"/>
    <property type="project" value="UniProtKB-EC"/>
</dbReference>
<accession>A0A347WN24</accession>
<keyword evidence="13" id="KW-1185">Reference proteome</keyword>
<keyword evidence="6" id="KW-0227">DNA damage</keyword>
<evidence type="ECO:0000256" key="1">
    <source>
        <dbReference type="ARBA" id="ARBA00001286"/>
    </source>
</evidence>
<keyword evidence="5 12" id="KW-0808">Transferase</keyword>
<dbReference type="Pfam" id="PF01035">
    <property type="entry name" value="DNA_binding_1"/>
    <property type="match status" value="1"/>
</dbReference>
<dbReference type="SUPFAM" id="SSF46767">
    <property type="entry name" value="Methylated DNA-protein cysteine methyltransferase, C-terminal domain"/>
    <property type="match status" value="1"/>
</dbReference>